<dbReference type="AlphaFoldDB" id="A0AAU7ZXJ1"/>
<gene>
    <name evidence="1" type="ORF">ABUS76_00505</name>
</gene>
<protein>
    <submittedName>
        <fullName evidence="1">Uncharacterized protein</fullName>
    </submittedName>
</protein>
<dbReference type="SUPFAM" id="SSF56808">
    <property type="entry name" value="Ribosomal protein L1"/>
    <property type="match status" value="1"/>
</dbReference>
<dbReference type="EMBL" id="CP158689">
    <property type="protein sequence ID" value="XCC45245.1"/>
    <property type="molecule type" value="Genomic_DNA"/>
</dbReference>
<dbReference type="InterPro" id="IPR023674">
    <property type="entry name" value="Ribosomal_uL1-like"/>
</dbReference>
<organism evidence="1">
    <name type="scientific">Candidatus Shikimatogenerans sp. Ttur</name>
    <dbReference type="NCBI Taxonomy" id="3158569"/>
    <lineage>
        <taxon>Bacteria</taxon>
        <taxon>Pseudomonadati</taxon>
        <taxon>Bacteroidota</taxon>
        <taxon>Flavobacteriia</taxon>
        <taxon>Flavobacteriales</taxon>
        <taxon>Candidatus Shikimatogenerans</taxon>
    </lineage>
</organism>
<dbReference type="Gene3D" id="3.30.190.20">
    <property type="match status" value="1"/>
</dbReference>
<accession>A0AAU7ZXJ1</accession>
<proteinExistence type="predicted"/>
<name>A0AAU7ZXJ1_9FLAO</name>
<evidence type="ECO:0000313" key="1">
    <source>
        <dbReference type="EMBL" id="XCC45245.1"/>
    </source>
</evidence>
<reference evidence="1" key="1">
    <citation type="submission" date="2024-06" db="EMBL/GenBank/DDBJ databases">
        <title>Diversity, functionality, and evolutionary history of bacterial symbionts in false click beetles (Coleoptera, Throscidae).</title>
        <authorList>
            <person name="Wierz J.C."/>
            <person name="Malm H."/>
            <person name="Kaltenpoth M."/>
            <person name="Engl T."/>
        </authorList>
    </citation>
    <scope>NUCLEOTIDE SEQUENCE</scope>
    <source>
        <strain evidence="1">Ttur</strain>
    </source>
</reference>
<dbReference type="Gene3D" id="3.40.50.790">
    <property type="match status" value="1"/>
</dbReference>
<sequence length="108" mass="13190">MIKKFKKAYLLYKKNKKYNFKKGIKILLKIINYFYKKCITSIDITINLNLKIIKNRIIKDIINLPYNNGKKYKFLIFTNNKKHIKYIRKFPIKYYIGDKNYINKIKNG</sequence>
<dbReference type="InterPro" id="IPR016095">
    <property type="entry name" value="Ribosomal_uL1_3-a/b-sand"/>
</dbReference>